<dbReference type="Proteomes" id="UP000245119">
    <property type="component" value="Linkage Group LG2"/>
</dbReference>
<feature type="compositionally biased region" description="Low complexity" evidence="1">
    <location>
        <begin position="93"/>
        <end position="107"/>
    </location>
</feature>
<dbReference type="AlphaFoldDB" id="A0A2T7PUP1"/>
<organism evidence="2 3">
    <name type="scientific">Pomacea canaliculata</name>
    <name type="common">Golden apple snail</name>
    <dbReference type="NCBI Taxonomy" id="400727"/>
    <lineage>
        <taxon>Eukaryota</taxon>
        <taxon>Metazoa</taxon>
        <taxon>Spiralia</taxon>
        <taxon>Lophotrochozoa</taxon>
        <taxon>Mollusca</taxon>
        <taxon>Gastropoda</taxon>
        <taxon>Caenogastropoda</taxon>
        <taxon>Architaenioglossa</taxon>
        <taxon>Ampullarioidea</taxon>
        <taxon>Ampullariidae</taxon>
        <taxon>Pomacea</taxon>
    </lineage>
</organism>
<evidence type="ECO:0000313" key="2">
    <source>
        <dbReference type="EMBL" id="PVD37145.1"/>
    </source>
</evidence>
<feature type="region of interest" description="Disordered" evidence="1">
    <location>
        <begin position="286"/>
        <end position="327"/>
    </location>
</feature>
<reference evidence="2 3" key="1">
    <citation type="submission" date="2018-04" db="EMBL/GenBank/DDBJ databases">
        <title>The genome of golden apple snail Pomacea canaliculata provides insight into stress tolerance and invasive adaptation.</title>
        <authorList>
            <person name="Liu C."/>
            <person name="Liu B."/>
            <person name="Ren Y."/>
            <person name="Zhang Y."/>
            <person name="Wang H."/>
            <person name="Li S."/>
            <person name="Jiang F."/>
            <person name="Yin L."/>
            <person name="Zhang G."/>
            <person name="Qian W."/>
            <person name="Fan W."/>
        </authorList>
    </citation>
    <scope>NUCLEOTIDE SEQUENCE [LARGE SCALE GENOMIC DNA]</scope>
    <source>
        <strain evidence="2">SZHN2017</strain>
        <tissue evidence="2">Muscle</tissue>
    </source>
</reference>
<dbReference type="EMBL" id="PZQS01000002">
    <property type="protein sequence ID" value="PVD37145.1"/>
    <property type="molecule type" value="Genomic_DNA"/>
</dbReference>
<evidence type="ECO:0000256" key="1">
    <source>
        <dbReference type="SAM" id="MobiDB-lite"/>
    </source>
</evidence>
<protein>
    <submittedName>
        <fullName evidence="2">Uncharacterized protein</fullName>
    </submittedName>
</protein>
<proteinExistence type="predicted"/>
<sequence>MIGNEIWKERESSVEREMELVEKTEEKGVWRAEVLSPFDALLSKTTSSKNACKAHTNNNNDVDKCSVNNNHLDFKAAQRSLSASSGNSVCQVLSTGGNSNNNNTNKGLSEKNNKNMHSVQNLSQHRLIPPAHIHLHHQQQLQHHHSLHHHHHHHQQQQPQQQQLSKASANLHPGIHPYVARAARDSPVPLPHPVTTPPDLPLPAPAAPRATAPPTPTGTRPPPPRATGRVGETPLPPADPTATRTLPLPKGPSFPDLASQPPALHPGAVSGHPPAQHLPTASYLRVRSRSGGGGTRHGAGRTQPHVRSVRQRLPQSGGPGAEARADSGAELRRVVGQDRDVRLQDGGLLACM</sequence>
<feature type="region of interest" description="Disordered" evidence="1">
    <location>
        <begin position="135"/>
        <end position="167"/>
    </location>
</feature>
<gene>
    <name evidence="2" type="ORF">C0Q70_04140</name>
</gene>
<feature type="region of interest" description="Disordered" evidence="1">
    <location>
        <begin position="88"/>
        <end position="113"/>
    </location>
</feature>
<feature type="compositionally biased region" description="Pro residues" evidence="1">
    <location>
        <begin position="188"/>
        <end position="225"/>
    </location>
</feature>
<feature type="region of interest" description="Disordered" evidence="1">
    <location>
        <begin position="185"/>
        <end position="260"/>
    </location>
</feature>
<accession>A0A2T7PUP1</accession>
<name>A0A2T7PUP1_POMCA</name>
<evidence type="ECO:0000313" key="3">
    <source>
        <dbReference type="Proteomes" id="UP000245119"/>
    </source>
</evidence>
<feature type="compositionally biased region" description="Basic residues" evidence="1">
    <location>
        <begin position="135"/>
        <end position="155"/>
    </location>
</feature>
<keyword evidence="3" id="KW-1185">Reference proteome</keyword>
<comment type="caution">
    <text evidence="2">The sequence shown here is derived from an EMBL/GenBank/DDBJ whole genome shotgun (WGS) entry which is preliminary data.</text>
</comment>